<evidence type="ECO:0000313" key="2">
    <source>
        <dbReference type="EMBL" id="MBW63727.1"/>
    </source>
</evidence>
<sequence>MLQVEWNRLFIARLAVHLSWILSATVDRAADTPEVANARVGVVYLTRARFCAKDGGECQGESPMARASA</sequence>
<dbReference type="AlphaFoldDB" id="A0A2M4CEG1"/>
<accession>A0A2M4CEG1</accession>
<feature type="signal peptide" evidence="1">
    <location>
        <begin position="1"/>
        <end position="23"/>
    </location>
</feature>
<name>A0A2M4CEG1_9DIPT</name>
<feature type="chain" id="PRO_5014844054" evidence="1">
    <location>
        <begin position="24"/>
        <end position="69"/>
    </location>
</feature>
<keyword evidence="1" id="KW-0732">Signal</keyword>
<proteinExistence type="predicted"/>
<protein>
    <submittedName>
        <fullName evidence="2">Putative secreted protein</fullName>
    </submittedName>
</protein>
<dbReference type="EMBL" id="GGFJ01014586">
    <property type="protein sequence ID" value="MBW63727.1"/>
    <property type="molecule type" value="Transcribed_RNA"/>
</dbReference>
<organism evidence="2">
    <name type="scientific">Anopheles marajoara</name>
    <dbReference type="NCBI Taxonomy" id="58244"/>
    <lineage>
        <taxon>Eukaryota</taxon>
        <taxon>Metazoa</taxon>
        <taxon>Ecdysozoa</taxon>
        <taxon>Arthropoda</taxon>
        <taxon>Hexapoda</taxon>
        <taxon>Insecta</taxon>
        <taxon>Pterygota</taxon>
        <taxon>Neoptera</taxon>
        <taxon>Endopterygota</taxon>
        <taxon>Diptera</taxon>
        <taxon>Nematocera</taxon>
        <taxon>Culicoidea</taxon>
        <taxon>Culicidae</taxon>
        <taxon>Anophelinae</taxon>
        <taxon>Anopheles</taxon>
    </lineage>
</organism>
<evidence type="ECO:0000256" key="1">
    <source>
        <dbReference type="SAM" id="SignalP"/>
    </source>
</evidence>
<reference evidence="2" key="1">
    <citation type="submission" date="2018-01" db="EMBL/GenBank/DDBJ databases">
        <title>An insight into the sialome of Amazonian anophelines.</title>
        <authorList>
            <person name="Ribeiro J.M."/>
            <person name="Scarpassa V."/>
            <person name="Calvo E."/>
        </authorList>
    </citation>
    <scope>NUCLEOTIDE SEQUENCE</scope>
    <source>
        <tissue evidence="2">Salivary glands</tissue>
    </source>
</reference>